<dbReference type="AlphaFoldDB" id="A0A8H3ISB9"/>
<comment type="caution">
    <text evidence="1">The sequence shown here is derived from an EMBL/GenBank/DDBJ whole genome shotgun (WGS) entry which is preliminary data.</text>
</comment>
<gene>
    <name evidence="1" type="ORF">ALECFALPRED_005012</name>
</gene>
<organism evidence="1 2">
    <name type="scientific">Alectoria fallacina</name>
    <dbReference type="NCBI Taxonomy" id="1903189"/>
    <lineage>
        <taxon>Eukaryota</taxon>
        <taxon>Fungi</taxon>
        <taxon>Dikarya</taxon>
        <taxon>Ascomycota</taxon>
        <taxon>Pezizomycotina</taxon>
        <taxon>Lecanoromycetes</taxon>
        <taxon>OSLEUM clade</taxon>
        <taxon>Lecanoromycetidae</taxon>
        <taxon>Lecanorales</taxon>
        <taxon>Lecanorineae</taxon>
        <taxon>Parmeliaceae</taxon>
        <taxon>Alectoria</taxon>
    </lineage>
</organism>
<keyword evidence="2" id="KW-1185">Reference proteome</keyword>
<evidence type="ECO:0000313" key="1">
    <source>
        <dbReference type="EMBL" id="CAF9931450.1"/>
    </source>
</evidence>
<reference evidence="1" key="1">
    <citation type="submission" date="2021-03" db="EMBL/GenBank/DDBJ databases">
        <authorList>
            <person name="Tagirdzhanova G."/>
        </authorList>
    </citation>
    <scope>NUCLEOTIDE SEQUENCE</scope>
</reference>
<proteinExistence type="predicted"/>
<name>A0A8H3ISB9_9LECA</name>
<feature type="non-terminal residue" evidence="1">
    <location>
        <position position="96"/>
    </location>
</feature>
<dbReference type="Proteomes" id="UP000664203">
    <property type="component" value="Unassembled WGS sequence"/>
</dbReference>
<protein>
    <submittedName>
        <fullName evidence="1">Uncharacterized protein</fullName>
    </submittedName>
</protein>
<sequence length="96" mass="10558">MQINDSEKYGLSLLGLASETEKLFIEDQVALSPTSSHALASSVESSEGRSPTRKLEKLLRKYNQRHFKATIDVQGTRACSNGQVSAAAAFKWDIDK</sequence>
<accession>A0A8H3ISB9</accession>
<evidence type="ECO:0000313" key="2">
    <source>
        <dbReference type="Proteomes" id="UP000664203"/>
    </source>
</evidence>
<dbReference type="EMBL" id="CAJPDR010000307">
    <property type="protein sequence ID" value="CAF9931450.1"/>
    <property type="molecule type" value="Genomic_DNA"/>
</dbReference>